<dbReference type="EMBL" id="JAIZPD010000007">
    <property type="protein sequence ID" value="KAH0961912.1"/>
    <property type="molecule type" value="Genomic_DNA"/>
</dbReference>
<dbReference type="OrthoDB" id="2426396at2759"/>
<evidence type="ECO:0000313" key="3">
    <source>
        <dbReference type="EMBL" id="KAH0961912.1"/>
    </source>
</evidence>
<feature type="compositionally biased region" description="Low complexity" evidence="1">
    <location>
        <begin position="222"/>
        <end position="239"/>
    </location>
</feature>
<keyword evidence="4" id="KW-1185">Reference proteome</keyword>
<dbReference type="AlphaFoldDB" id="A0A9P8MVQ3"/>
<reference evidence="3" key="1">
    <citation type="submission" date="2021-09" db="EMBL/GenBank/DDBJ databases">
        <title>A high-quality genome of the endoparasitic fungus Hirsutella rhossiliensis with a comparison of Hirsutella genomes reveals transposable elements contributing to genome size variation.</title>
        <authorList>
            <person name="Lin R."/>
            <person name="Jiao Y."/>
            <person name="Sun X."/>
            <person name="Ling J."/>
            <person name="Xie B."/>
            <person name="Cheng X."/>
        </authorList>
    </citation>
    <scope>NUCLEOTIDE SEQUENCE</scope>
    <source>
        <strain evidence="3">HR02</strain>
    </source>
</reference>
<dbReference type="Proteomes" id="UP000824596">
    <property type="component" value="Unassembled WGS sequence"/>
</dbReference>
<feature type="signal peptide" evidence="2">
    <location>
        <begin position="1"/>
        <end position="19"/>
    </location>
</feature>
<feature type="compositionally biased region" description="Polar residues" evidence="1">
    <location>
        <begin position="240"/>
        <end position="269"/>
    </location>
</feature>
<dbReference type="PANTHER" id="PTHR39599:SF2">
    <property type="entry name" value="ANCHORED PROTEIN, PUTATIVE (AFU_ORTHOLOGUE AFUA_1G09650)-RELATED"/>
    <property type="match status" value="1"/>
</dbReference>
<feature type="region of interest" description="Disordered" evidence="1">
    <location>
        <begin position="222"/>
        <end position="269"/>
    </location>
</feature>
<comment type="caution">
    <text evidence="3">The sequence shown here is derived from an EMBL/GenBank/DDBJ whole genome shotgun (WGS) entry which is preliminary data.</text>
</comment>
<name>A0A9P8MVQ3_9HYPO</name>
<proteinExistence type="predicted"/>
<gene>
    <name evidence="3" type="ORF">HRG_06992</name>
</gene>
<evidence type="ECO:0000256" key="1">
    <source>
        <dbReference type="SAM" id="MobiDB-lite"/>
    </source>
</evidence>
<dbReference type="RefSeq" id="XP_044719425.1">
    <property type="nucleotide sequence ID" value="XM_044865463.1"/>
</dbReference>
<sequence length="411" mass="41858">MAPFSSTLLLLLPVLHASASQLTALRKLPPDAGHKISRHHLDFASQDSCAAEADAELLPRLNGTAACLRPAYGQHLQERDPGRPYVLRRALLEQRSSCPATMNSCADQGFPNKCCQEGTYCTDVPDVDVGRVACCPRGTQCGGQVASCPSEAVSCPQSLGGGCCIPGFVCRGFGCVPSPSSTALPQTPIQAPMPLETVTTTSTTMVEGSPSVVIVTMTVTTTSSPAPTTQTTTQVVTASDPDSATGSPPFRPTSSGASATTRDDSSTQSGCPTGFYGCLATHGGGCCRTDRDCNTHSCPPPSSSTTIMANGATVVVPAEGSPRDADATPTCAGGWFLCGESAGPVAGCCPSGFDCGTASCFAAQASQTGSVQKQAPRQSAGGCGGSDKSRAAMRKLLFRATVGACLWALAA</sequence>
<accession>A0A9P8MVQ3</accession>
<dbReference type="GeneID" id="68356121"/>
<evidence type="ECO:0000256" key="2">
    <source>
        <dbReference type="SAM" id="SignalP"/>
    </source>
</evidence>
<keyword evidence="2" id="KW-0732">Signal</keyword>
<organism evidence="3 4">
    <name type="scientific">Hirsutella rhossiliensis</name>
    <dbReference type="NCBI Taxonomy" id="111463"/>
    <lineage>
        <taxon>Eukaryota</taxon>
        <taxon>Fungi</taxon>
        <taxon>Dikarya</taxon>
        <taxon>Ascomycota</taxon>
        <taxon>Pezizomycotina</taxon>
        <taxon>Sordariomycetes</taxon>
        <taxon>Hypocreomycetidae</taxon>
        <taxon>Hypocreales</taxon>
        <taxon>Ophiocordycipitaceae</taxon>
        <taxon>Hirsutella</taxon>
    </lineage>
</organism>
<evidence type="ECO:0000313" key="4">
    <source>
        <dbReference type="Proteomes" id="UP000824596"/>
    </source>
</evidence>
<feature type="chain" id="PRO_5040142728" evidence="2">
    <location>
        <begin position="20"/>
        <end position="411"/>
    </location>
</feature>
<dbReference type="PANTHER" id="PTHR39599">
    <property type="entry name" value="GPI-ANCHORED PROTEIN (EUROFUNG)-RELATED-RELATED"/>
    <property type="match status" value="1"/>
</dbReference>
<protein>
    <submittedName>
        <fullName evidence="3">GPI anchored protein</fullName>
    </submittedName>
</protein>